<dbReference type="InterPro" id="IPR023395">
    <property type="entry name" value="MCP_dom_sf"/>
</dbReference>
<evidence type="ECO:0000313" key="13">
    <source>
        <dbReference type="EMBL" id="KAL3811419.1"/>
    </source>
</evidence>
<gene>
    <name evidence="13" type="ORF">ACHAXA_001093</name>
</gene>
<dbReference type="AlphaFoldDB" id="A0ABD3REG3"/>
<keyword evidence="4 9" id="KW-0812">Transmembrane</keyword>
<comment type="subcellular location">
    <subcellularLocation>
        <location evidence="1">Peroxisome membrane</location>
        <topology evidence="1">Multi-pass membrane protein</topology>
    </subcellularLocation>
</comment>
<evidence type="ECO:0000256" key="9">
    <source>
        <dbReference type="PROSITE-ProRule" id="PRU00282"/>
    </source>
</evidence>
<dbReference type="PANTHER" id="PTHR45939:SF5">
    <property type="entry name" value="PEROXISOMAL MEMBRANE PROTEIN PMP34"/>
    <property type="match status" value="1"/>
</dbReference>
<dbReference type="Pfam" id="PF00153">
    <property type="entry name" value="Mito_carr"/>
    <property type="match status" value="2"/>
</dbReference>
<dbReference type="EMBL" id="JALLPB020000262">
    <property type="protein sequence ID" value="KAL3811419.1"/>
    <property type="molecule type" value="Genomic_DNA"/>
</dbReference>
<reference evidence="13 14" key="1">
    <citation type="submission" date="2024-10" db="EMBL/GenBank/DDBJ databases">
        <title>Updated reference genomes for cyclostephanoid diatoms.</title>
        <authorList>
            <person name="Roberts W.R."/>
            <person name="Alverson A.J."/>
        </authorList>
    </citation>
    <scope>NUCLEOTIDE SEQUENCE [LARGE SCALE GENOMIC DNA]</scope>
    <source>
        <strain evidence="13 14">AJA228-03</strain>
    </source>
</reference>
<keyword evidence="7 9" id="KW-0472">Membrane</keyword>
<dbReference type="PROSITE" id="PS50920">
    <property type="entry name" value="SOLCAR"/>
    <property type="match status" value="2"/>
</dbReference>
<evidence type="ECO:0000256" key="4">
    <source>
        <dbReference type="ARBA" id="ARBA00022692"/>
    </source>
</evidence>
<dbReference type="SUPFAM" id="SSF103506">
    <property type="entry name" value="Mitochondrial carrier"/>
    <property type="match status" value="1"/>
</dbReference>
<keyword evidence="3 10" id="KW-0813">Transport</keyword>
<dbReference type="InterPro" id="IPR052217">
    <property type="entry name" value="Mito/Peroxisomal_Carrier"/>
</dbReference>
<feature type="chain" id="PRO_5044847731" evidence="12">
    <location>
        <begin position="28"/>
        <end position="327"/>
    </location>
</feature>
<feature type="signal peptide" evidence="12">
    <location>
        <begin position="1"/>
        <end position="27"/>
    </location>
</feature>
<evidence type="ECO:0000256" key="5">
    <source>
        <dbReference type="ARBA" id="ARBA00022737"/>
    </source>
</evidence>
<dbReference type="GO" id="GO:0005778">
    <property type="term" value="C:peroxisomal membrane"/>
    <property type="evidence" value="ECO:0007669"/>
    <property type="project" value="UniProtKB-SubCell"/>
</dbReference>
<dbReference type="Gene3D" id="1.50.40.10">
    <property type="entry name" value="Mitochondrial carrier domain"/>
    <property type="match status" value="2"/>
</dbReference>
<evidence type="ECO:0000256" key="2">
    <source>
        <dbReference type="ARBA" id="ARBA00006375"/>
    </source>
</evidence>
<keyword evidence="12" id="KW-0732">Signal</keyword>
<evidence type="ECO:0000256" key="3">
    <source>
        <dbReference type="ARBA" id="ARBA00022448"/>
    </source>
</evidence>
<evidence type="ECO:0000313" key="14">
    <source>
        <dbReference type="Proteomes" id="UP001530377"/>
    </source>
</evidence>
<evidence type="ECO:0000256" key="7">
    <source>
        <dbReference type="ARBA" id="ARBA00023136"/>
    </source>
</evidence>
<dbReference type="Proteomes" id="UP001530377">
    <property type="component" value="Unassembled WGS sequence"/>
</dbReference>
<accession>A0ABD3REG3</accession>
<feature type="transmembrane region" description="Helical" evidence="11">
    <location>
        <begin position="155"/>
        <end position="175"/>
    </location>
</feature>
<keyword evidence="14" id="KW-1185">Reference proteome</keyword>
<feature type="transmembrane region" description="Helical" evidence="11">
    <location>
        <begin position="99"/>
        <end position="121"/>
    </location>
</feature>
<feature type="transmembrane region" description="Helical" evidence="11">
    <location>
        <begin position="37"/>
        <end position="54"/>
    </location>
</feature>
<name>A0ABD3REG3_9STRA</name>
<comment type="caution">
    <text evidence="13">The sequence shown here is derived from an EMBL/GenBank/DDBJ whole genome shotgun (WGS) entry which is preliminary data.</text>
</comment>
<evidence type="ECO:0000256" key="12">
    <source>
        <dbReference type="SAM" id="SignalP"/>
    </source>
</evidence>
<dbReference type="PRINTS" id="PR00926">
    <property type="entry name" value="MITOCARRIER"/>
</dbReference>
<proteinExistence type="inferred from homology"/>
<evidence type="ECO:0000256" key="10">
    <source>
        <dbReference type="RuleBase" id="RU000488"/>
    </source>
</evidence>
<evidence type="ECO:0000256" key="1">
    <source>
        <dbReference type="ARBA" id="ARBA00004585"/>
    </source>
</evidence>
<organism evidence="13 14">
    <name type="scientific">Cyclostephanos tholiformis</name>
    <dbReference type="NCBI Taxonomy" id="382380"/>
    <lineage>
        <taxon>Eukaryota</taxon>
        <taxon>Sar</taxon>
        <taxon>Stramenopiles</taxon>
        <taxon>Ochrophyta</taxon>
        <taxon>Bacillariophyta</taxon>
        <taxon>Coscinodiscophyceae</taxon>
        <taxon>Thalassiosirophycidae</taxon>
        <taxon>Stephanodiscales</taxon>
        <taxon>Stephanodiscaceae</taxon>
        <taxon>Cyclostephanos</taxon>
    </lineage>
</organism>
<evidence type="ECO:0000256" key="6">
    <source>
        <dbReference type="ARBA" id="ARBA00022989"/>
    </source>
</evidence>
<dbReference type="InterPro" id="IPR018108">
    <property type="entry name" value="MCP_transmembrane"/>
</dbReference>
<evidence type="ECO:0000256" key="8">
    <source>
        <dbReference type="ARBA" id="ARBA00023140"/>
    </source>
</evidence>
<feature type="repeat" description="Solcar" evidence="9">
    <location>
        <begin position="149"/>
        <end position="243"/>
    </location>
</feature>
<sequence length="327" mass="35210">MTSRPYTCLLLLPAIACILLSLSSTHGGGTRLDVVHAVSGAIGSALSITILYPLETVRTRLQVDALSPSSGGNDDARHSSLRLVCDIVKAEGLGGLYRGWFSLVVALMALNFVYFYCFLASKRWIVEMLEEAGSAIDLMRSDGDMGSINPSAVDLMAGYLAGAVAVLVTGPLWLVNTRLKLQGVCTGGSNQGTSQQYTGILHCLRKVYNDEGISALWQGTFTSIILALNPAIQLGVYEALKRNHLILGVIEDKIGIGDESLGPFVNSFLAKFIATVVTYPIQVLQTRHRAGIQNDGISMSQKSVIRQLYRGFEAKVLQTCLNTGIIQ</sequence>
<evidence type="ECO:0000256" key="11">
    <source>
        <dbReference type="SAM" id="Phobius"/>
    </source>
</evidence>
<keyword evidence="5" id="KW-0677">Repeat</keyword>
<dbReference type="InterPro" id="IPR002067">
    <property type="entry name" value="MCP"/>
</dbReference>
<keyword evidence="6 11" id="KW-1133">Transmembrane helix</keyword>
<feature type="repeat" description="Solcar" evidence="9">
    <location>
        <begin position="31"/>
        <end position="124"/>
    </location>
</feature>
<dbReference type="PANTHER" id="PTHR45939">
    <property type="entry name" value="PEROXISOMAL MEMBRANE PROTEIN PMP34-RELATED"/>
    <property type="match status" value="1"/>
</dbReference>
<keyword evidence="8" id="KW-0576">Peroxisome</keyword>
<protein>
    <submittedName>
        <fullName evidence="13">Uncharacterized protein</fullName>
    </submittedName>
</protein>
<comment type="similarity">
    <text evidence="2 10">Belongs to the mitochondrial carrier (TC 2.A.29) family.</text>
</comment>